<evidence type="ECO:0000313" key="2">
    <source>
        <dbReference type="EMBL" id="OWP82822.1"/>
    </source>
</evidence>
<gene>
    <name evidence="2" type="ORF">BWK59_13835</name>
</gene>
<dbReference type="RefSeq" id="WP_088394812.1">
    <property type="nucleotide sequence ID" value="NZ_MTCZ01000243.1"/>
</dbReference>
<dbReference type="AlphaFoldDB" id="A0A246GFB7"/>
<evidence type="ECO:0000256" key="1">
    <source>
        <dbReference type="SAM" id="SignalP"/>
    </source>
</evidence>
<dbReference type="EMBL" id="MTCZ01000243">
    <property type="protein sequence ID" value="OWP82822.1"/>
    <property type="molecule type" value="Genomic_DNA"/>
</dbReference>
<proteinExistence type="predicted"/>
<feature type="signal peptide" evidence="1">
    <location>
        <begin position="1"/>
        <end position="18"/>
    </location>
</feature>
<protein>
    <submittedName>
        <fullName evidence="2">Uncharacterized protein</fullName>
    </submittedName>
</protein>
<sequence>MRIIVLFFISLNCLNALNAQNLKIDNTLTKLEKFVKKNKVKSVKKESLVFLTDALSLSKDIYLENNDNSTP</sequence>
<keyword evidence="1" id="KW-0732">Signal</keyword>
<feature type="chain" id="PRO_5013190587" evidence="1">
    <location>
        <begin position="19"/>
        <end position="71"/>
    </location>
</feature>
<name>A0A246GFB7_9FLAO</name>
<comment type="caution">
    <text evidence="2">The sequence shown here is derived from an EMBL/GenBank/DDBJ whole genome shotgun (WGS) entry which is preliminary data.</text>
</comment>
<dbReference type="Proteomes" id="UP000197768">
    <property type="component" value="Unassembled WGS sequence"/>
</dbReference>
<reference evidence="2 3" key="1">
    <citation type="journal article" date="2017" name="Infect. Genet. Evol.">
        <title>Comparative genome analysis of fish pathogen Flavobacterium columnare reveals extensive sequence diversity within the species.</title>
        <authorList>
            <person name="Kayansamruaj P."/>
            <person name="Dong H.T."/>
            <person name="Hirono I."/>
            <person name="Kondo H."/>
            <person name="Senapin S."/>
            <person name="Rodkhum C."/>
        </authorList>
    </citation>
    <scope>NUCLEOTIDE SEQUENCE [LARGE SCALE GENOMIC DNA]</scope>
    <source>
        <strain evidence="2 3">1215</strain>
    </source>
</reference>
<organism evidence="2 3">
    <name type="scientific">Flavobacterium davisii</name>
    <dbReference type="NCBI Taxonomy" id="2906077"/>
    <lineage>
        <taxon>Bacteria</taxon>
        <taxon>Pseudomonadati</taxon>
        <taxon>Bacteroidota</taxon>
        <taxon>Flavobacteriia</taxon>
        <taxon>Flavobacteriales</taxon>
        <taxon>Flavobacteriaceae</taxon>
        <taxon>Flavobacterium</taxon>
    </lineage>
</organism>
<accession>A0A246GFB7</accession>
<evidence type="ECO:0000313" key="3">
    <source>
        <dbReference type="Proteomes" id="UP000197768"/>
    </source>
</evidence>